<protein>
    <submittedName>
        <fullName evidence="1">Uncharacterized protein</fullName>
    </submittedName>
</protein>
<evidence type="ECO:0000313" key="1">
    <source>
        <dbReference type="EMBL" id="RAO03272.1"/>
    </source>
</evidence>
<sequence>MLATAWALMWVTLRPLVLCRYLTQLLYRAGGTSPGPLVSQTKIEPLSSTSNMLFLAINASPAWLVPPGAYNHQPLSAAQLARNALRAPTSLRPTRSALDAIRFRSCTKSAWLSP</sequence>
<comment type="caution">
    <text evidence="1">The sequence shown here is derived from an EMBL/GenBank/DDBJ whole genome shotgun (WGS) entry which is preliminary data.</text>
</comment>
<name>A0A328NAC0_9ACTN</name>
<reference evidence="1 2" key="1">
    <citation type="submission" date="2018-03" db="EMBL/GenBank/DDBJ databases">
        <title>Defining the species Micromonospora saelicesensis and Micromonospora noduli under the framework of genomics.</title>
        <authorList>
            <person name="Riesco R."/>
            <person name="Trujillo M.E."/>
        </authorList>
    </citation>
    <scope>NUCLEOTIDE SEQUENCE [LARGE SCALE GENOMIC DNA]</scope>
    <source>
        <strain evidence="1 2">LAH08</strain>
    </source>
</reference>
<proteinExistence type="predicted"/>
<organism evidence="1 2">
    <name type="scientific">Micromonospora noduli</name>
    <dbReference type="NCBI Taxonomy" id="709876"/>
    <lineage>
        <taxon>Bacteria</taxon>
        <taxon>Bacillati</taxon>
        <taxon>Actinomycetota</taxon>
        <taxon>Actinomycetes</taxon>
        <taxon>Micromonosporales</taxon>
        <taxon>Micromonosporaceae</taxon>
        <taxon>Micromonospora</taxon>
    </lineage>
</organism>
<accession>A0A328NAC0</accession>
<dbReference type="Proteomes" id="UP000248966">
    <property type="component" value="Unassembled WGS sequence"/>
</dbReference>
<evidence type="ECO:0000313" key="2">
    <source>
        <dbReference type="Proteomes" id="UP000248966"/>
    </source>
</evidence>
<dbReference type="EMBL" id="PYAA01000010">
    <property type="protein sequence ID" value="RAO03272.1"/>
    <property type="molecule type" value="Genomic_DNA"/>
</dbReference>
<gene>
    <name evidence="1" type="ORF">LAH08_02001</name>
</gene>
<dbReference type="AlphaFoldDB" id="A0A328NAC0"/>